<proteinExistence type="predicted"/>
<reference evidence="1 2" key="1">
    <citation type="journal article" date="2012" name="Genome Biol.">
        <title>Sequencing three crocodilian genomes to illuminate the evolution of archosaurs and amniotes.</title>
        <authorList>
            <person name="St John J.A."/>
            <person name="Braun E.L."/>
            <person name="Isberg S.R."/>
            <person name="Miles L.G."/>
            <person name="Chong A.Y."/>
            <person name="Gongora J."/>
            <person name="Dalzell P."/>
            <person name="Moran C."/>
            <person name="Bed'hom B."/>
            <person name="Abzhanov A."/>
            <person name="Burgess S.C."/>
            <person name="Cooksey A.M."/>
            <person name="Castoe T.A."/>
            <person name="Crawford N.G."/>
            <person name="Densmore L.D."/>
            <person name="Drew J.C."/>
            <person name="Edwards S.V."/>
            <person name="Faircloth B.C."/>
            <person name="Fujita M.K."/>
            <person name="Greenwold M.J."/>
            <person name="Hoffmann F.G."/>
            <person name="Howard J.M."/>
            <person name="Iguchi T."/>
            <person name="Janes D.E."/>
            <person name="Khan S.Y."/>
            <person name="Kohno S."/>
            <person name="de Koning A.J."/>
            <person name="Lance S.L."/>
            <person name="McCarthy F.M."/>
            <person name="McCormack J.E."/>
            <person name="Merchant M.E."/>
            <person name="Peterson D.G."/>
            <person name="Pollock D.D."/>
            <person name="Pourmand N."/>
            <person name="Raney B.J."/>
            <person name="Roessler K.A."/>
            <person name="Sanford J.R."/>
            <person name="Sawyer R.H."/>
            <person name="Schmidt C.J."/>
            <person name="Triplett E.W."/>
            <person name="Tuberville T.D."/>
            <person name="Venegas-Anaya M."/>
            <person name="Howard J.T."/>
            <person name="Jarvis E.D."/>
            <person name="Guillette L.J.Jr."/>
            <person name="Glenn T.C."/>
            <person name="Green R.E."/>
            <person name="Ray D.A."/>
        </authorList>
    </citation>
    <scope>NUCLEOTIDE SEQUENCE [LARGE SCALE GENOMIC DNA]</scope>
    <source>
        <strain evidence="1">KSC_2009_1</strain>
    </source>
</reference>
<evidence type="ECO:0000313" key="1">
    <source>
        <dbReference type="EMBL" id="KYO20766.1"/>
    </source>
</evidence>
<name>A0A151M8C8_ALLMI</name>
<organism evidence="1 2">
    <name type="scientific">Alligator mississippiensis</name>
    <name type="common">American alligator</name>
    <dbReference type="NCBI Taxonomy" id="8496"/>
    <lineage>
        <taxon>Eukaryota</taxon>
        <taxon>Metazoa</taxon>
        <taxon>Chordata</taxon>
        <taxon>Craniata</taxon>
        <taxon>Vertebrata</taxon>
        <taxon>Euteleostomi</taxon>
        <taxon>Archelosauria</taxon>
        <taxon>Archosauria</taxon>
        <taxon>Crocodylia</taxon>
        <taxon>Alligatoridae</taxon>
        <taxon>Alligatorinae</taxon>
        <taxon>Alligator</taxon>
    </lineage>
</organism>
<accession>A0A151M8C8</accession>
<dbReference type="EMBL" id="AKHW03006358">
    <property type="protein sequence ID" value="KYO20766.1"/>
    <property type="molecule type" value="Genomic_DNA"/>
</dbReference>
<comment type="caution">
    <text evidence="1">The sequence shown here is derived from an EMBL/GenBank/DDBJ whole genome shotgun (WGS) entry which is preliminary data.</text>
</comment>
<keyword evidence="2" id="KW-1185">Reference proteome</keyword>
<dbReference type="AlphaFoldDB" id="A0A151M8C8"/>
<protein>
    <submittedName>
        <fullName evidence="1">Uncharacterized protein</fullName>
    </submittedName>
</protein>
<dbReference type="Proteomes" id="UP000050525">
    <property type="component" value="Unassembled WGS sequence"/>
</dbReference>
<evidence type="ECO:0000313" key="2">
    <source>
        <dbReference type="Proteomes" id="UP000050525"/>
    </source>
</evidence>
<gene>
    <name evidence="1" type="ORF">Y1Q_0012630</name>
</gene>
<sequence length="82" mass="9276">MYVLIRGYFHLNFIAKNRGRSMFAKCAIHFLHGEQELGTGYSCDDDLWKAEMQSSLQEFPPGQSWLEARGATGERVYTGSAV</sequence>